<name>A0A090MBA2_9HYPO</name>
<gene>
    <name evidence="1" type="ORF">BN850_0049840</name>
</gene>
<protein>
    <submittedName>
        <fullName evidence="1">WGS project CBMI000000000 data, contig CS3069_c001105</fullName>
    </submittedName>
</protein>
<dbReference type="AlphaFoldDB" id="A0A090MBA2"/>
<organism evidence="1">
    <name type="scientific">Fusarium clavum</name>
    <dbReference type="NCBI Taxonomy" id="2594811"/>
    <lineage>
        <taxon>Eukaryota</taxon>
        <taxon>Fungi</taxon>
        <taxon>Dikarya</taxon>
        <taxon>Ascomycota</taxon>
        <taxon>Pezizomycotina</taxon>
        <taxon>Sordariomycetes</taxon>
        <taxon>Hypocreomycetidae</taxon>
        <taxon>Hypocreales</taxon>
        <taxon>Nectriaceae</taxon>
        <taxon>Fusarium</taxon>
        <taxon>Fusarium incarnatum-equiseti species complex</taxon>
    </lineage>
</organism>
<dbReference type="EMBL" id="CBMI010001103">
    <property type="protein sequence ID" value="CEG04403.1"/>
    <property type="molecule type" value="Genomic_DNA"/>
</dbReference>
<dbReference type="Pfam" id="PF20219">
    <property type="entry name" value="DUF6579"/>
    <property type="match status" value="1"/>
</dbReference>
<reference evidence="1" key="1">
    <citation type="submission" date="2013-05" db="EMBL/GenBank/DDBJ databases">
        <title>Draft genome sequences of six wheat associated Fusarium spp. isolates.</title>
        <authorList>
            <person name="Moolhuijzen P.M."/>
            <person name="Manners J.M."/>
            <person name="Wilcox S."/>
            <person name="Bellgard M.I."/>
            <person name="Gardiner D.M."/>
        </authorList>
    </citation>
    <scope>NUCLEOTIDE SEQUENCE</scope>
    <source>
        <strain evidence="1">CS3069</strain>
    </source>
</reference>
<sequence length="428" mass="47126">MHQPYHTCSFHSNDLLFSHVAQLNYPDLPLDEAFAKHWHDKFVKEPAELARNSAAFAGQYGLDLLELPAIAYGNPWGLAAVSLGRIAKRVLTTPSTASTQTPTSASGHRTQNLSLAMAGQTHNIASGNLVREIHGIHIIGNSLVDRINYYGRWMQTVTTIQIAQQNQIIQDLKVMCGHLRDANTITVSGGSGPDGFARPVYDFIERKINDVDPTERQNHRYFLYHPDTNWYGAFSRLIRDRPLPAEFCAKSDNLDTICRFMGDIRRTLIEERTNGKEIHFHLLIPSWYSIVIREPSHFPDSIHPLSVVGEKHKGKELVEMNLPAAPPQMLDGIANVLDPNHSNKIAEGVSTAVTLPVVGWGVNGACLALGTAVGTFTGLGMLIAVPIWWGTALPAMGVSAPLMLDAIHSSLCEERPRILGSTDRLGVD</sequence>
<proteinExistence type="predicted"/>
<accession>A0A090MBA2</accession>
<comment type="caution">
    <text evidence="1">The sequence shown here is derived from an EMBL/GenBank/DDBJ whole genome shotgun (WGS) entry which is preliminary data.</text>
</comment>
<dbReference type="InterPro" id="IPR046486">
    <property type="entry name" value="DUF6579"/>
</dbReference>
<evidence type="ECO:0000313" key="1">
    <source>
        <dbReference type="EMBL" id="CEG04403.1"/>
    </source>
</evidence>